<dbReference type="Pfam" id="PF01979">
    <property type="entry name" value="Amidohydro_1"/>
    <property type="match status" value="1"/>
</dbReference>
<evidence type="ECO:0000259" key="1">
    <source>
        <dbReference type="Pfam" id="PF01979"/>
    </source>
</evidence>
<dbReference type="GO" id="GO:0016810">
    <property type="term" value="F:hydrolase activity, acting on carbon-nitrogen (but not peptide) bonds"/>
    <property type="evidence" value="ECO:0007669"/>
    <property type="project" value="InterPro"/>
</dbReference>
<reference evidence="2" key="1">
    <citation type="submission" date="2022-10" db="EMBL/GenBank/DDBJ databases">
        <title>The complete genomes of actinobacterial strains from the NBC collection.</title>
        <authorList>
            <person name="Joergensen T.S."/>
            <person name="Alvarez Arevalo M."/>
            <person name="Sterndorff E.B."/>
            <person name="Faurdal D."/>
            <person name="Vuksanovic O."/>
            <person name="Mourched A.-S."/>
            <person name="Charusanti P."/>
            <person name="Shaw S."/>
            <person name="Blin K."/>
            <person name="Weber T."/>
        </authorList>
    </citation>
    <scope>NUCLEOTIDE SEQUENCE</scope>
    <source>
        <strain evidence="2">NBC_00119</strain>
    </source>
</reference>
<dbReference type="SUPFAM" id="SSF51338">
    <property type="entry name" value="Composite domain of metallo-dependent hydrolases"/>
    <property type="match status" value="1"/>
</dbReference>
<protein>
    <submittedName>
        <fullName evidence="2">Amidohydrolase family protein</fullName>
    </submittedName>
</protein>
<dbReference type="PANTHER" id="PTHR43135:SF3">
    <property type="entry name" value="ALPHA-D-RIBOSE 1-METHYLPHOSPHONATE 5-TRIPHOSPHATE DIPHOSPHATASE"/>
    <property type="match status" value="1"/>
</dbReference>
<sequence>MNAVSLITNTHLIDGLGGAPQTGTSVLIDAGRIAWIGPDENAPSIGDKPAIDGNGHSLIPGLINSHVHLANDGSADLFEQVVNDSLPIASLRAAQNARYTLACGVTTVRDCGAANGIVIELGKAVEAGLVEGPRIVAAGRVITMTGGHGHFMGREADGIDAIRHAVRAEIKGGSQFIKAMATGGVLTPGVRPTQTALLAEELRTVVQEAHNAGKRAATHAIGRQGIKNALDAGVDSIEHGYHLDEELFTQPGSTALIVV</sequence>
<dbReference type="InterPro" id="IPR006680">
    <property type="entry name" value="Amidohydro-rel"/>
</dbReference>
<feature type="domain" description="Amidohydrolase-related" evidence="1">
    <location>
        <begin position="58"/>
        <end position="245"/>
    </location>
</feature>
<organism evidence="2">
    <name type="scientific">Streptomyces sp. NBC_00119</name>
    <dbReference type="NCBI Taxonomy" id="2975659"/>
    <lineage>
        <taxon>Bacteria</taxon>
        <taxon>Bacillati</taxon>
        <taxon>Actinomycetota</taxon>
        <taxon>Actinomycetes</taxon>
        <taxon>Kitasatosporales</taxon>
        <taxon>Streptomycetaceae</taxon>
        <taxon>Streptomyces</taxon>
    </lineage>
</organism>
<evidence type="ECO:0000313" key="2">
    <source>
        <dbReference type="EMBL" id="WTS10842.1"/>
    </source>
</evidence>
<name>A0AAU1U2K4_9ACTN</name>
<dbReference type="EMBL" id="CP108195">
    <property type="protein sequence ID" value="WTS10842.1"/>
    <property type="molecule type" value="Genomic_DNA"/>
</dbReference>
<dbReference type="AlphaFoldDB" id="A0AAU1U2K4"/>
<dbReference type="InterPro" id="IPR011059">
    <property type="entry name" value="Metal-dep_hydrolase_composite"/>
</dbReference>
<dbReference type="SUPFAM" id="SSF51556">
    <property type="entry name" value="Metallo-dependent hydrolases"/>
    <property type="match status" value="1"/>
</dbReference>
<dbReference type="PANTHER" id="PTHR43135">
    <property type="entry name" value="ALPHA-D-RIBOSE 1-METHYLPHOSPHONATE 5-TRIPHOSPHATE DIPHOSPHATASE"/>
    <property type="match status" value="1"/>
</dbReference>
<proteinExistence type="predicted"/>
<gene>
    <name evidence="2" type="ORF">OHU69_07025</name>
</gene>
<dbReference type="InterPro" id="IPR032466">
    <property type="entry name" value="Metal_Hydrolase"/>
</dbReference>
<dbReference type="InterPro" id="IPR051781">
    <property type="entry name" value="Metallo-dep_Hydrolase"/>
</dbReference>
<accession>A0AAU1U2K4</accession>
<dbReference type="Gene3D" id="3.20.20.140">
    <property type="entry name" value="Metal-dependent hydrolases"/>
    <property type="match status" value="1"/>
</dbReference>